<evidence type="ECO:0000313" key="4">
    <source>
        <dbReference type="Proteomes" id="UP001140453"/>
    </source>
</evidence>
<keyword evidence="1" id="KW-0732">Signal</keyword>
<dbReference type="AlphaFoldDB" id="A0A9W8YWT1"/>
<proteinExistence type="predicted"/>
<protein>
    <recommendedName>
        <fullName evidence="2">Dienelactone hydrolase domain-containing protein</fullName>
    </recommendedName>
</protein>
<evidence type="ECO:0000259" key="2">
    <source>
        <dbReference type="Pfam" id="PF01738"/>
    </source>
</evidence>
<dbReference type="Gene3D" id="3.40.50.1820">
    <property type="entry name" value="alpha/beta hydrolase"/>
    <property type="match status" value="1"/>
</dbReference>
<keyword evidence="4" id="KW-1185">Reference proteome</keyword>
<feature type="chain" id="PRO_5040765200" description="Dienelactone hydrolase domain-containing protein" evidence="1">
    <location>
        <begin position="21"/>
        <end position="269"/>
    </location>
</feature>
<sequence length="269" mass="28618">MFLRVSNLFALLSTLEVARSQCTDVSSIIAHDGTPTGTEQVINGINMYIVRPSSGGANNNSTAIVYASDIFGIQLAQNKLLADSFARAGFLTIAPDLFNGTPAPADMNDPTYNSTAFIAKNNPSVIEPILESAINYARTTAGATKVGITGYCFGGRYSFRMANASRGVHVDMAFAAHPSMLQDNETAAIGVPVSVAAAETDSLLTAAKRAQIEDILKNTTRAYQVALYSGTSHGFGVRANISNPMQKFGKESAFLQAVRWFESMPVVST</sequence>
<reference evidence="3" key="1">
    <citation type="submission" date="2022-10" db="EMBL/GenBank/DDBJ databases">
        <title>Tapping the CABI collections for fungal endophytes: first genome assemblies for Collariella, Neodidymelliopsis, Ascochyta clinopodiicola, Didymella pomorum, Didymosphaeria variabile, Neocosmospora piperis and Neocucurbitaria cava.</title>
        <authorList>
            <person name="Hill R."/>
        </authorList>
    </citation>
    <scope>NUCLEOTIDE SEQUENCE</scope>
    <source>
        <strain evidence="3">IMI 355082</strain>
    </source>
</reference>
<organism evidence="3 4">
    <name type="scientific">Gnomoniopsis smithogilvyi</name>
    <dbReference type="NCBI Taxonomy" id="1191159"/>
    <lineage>
        <taxon>Eukaryota</taxon>
        <taxon>Fungi</taxon>
        <taxon>Dikarya</taxon>
        <taxon>Ascomycota</taxon>
        <taxon>Pezizomycotina</taxon>
        <taxon>Sordariomycetes</taxon>
        <taxon>Sordariomycetidae</taxon>
        <taxon>Diaporthales</taxon>
        <taxon>Gnomoniaceae</taxon>
        <taxon>Gnomoniopsis</taxon>
    </lineage>
</organism>
<dbReference type="PANTHER" id="PTHR17630:SF44">
    <property type="entry name" value="PROTEIN AIM2"/>
    <property type="match status" value="1"/>
</dbReference>
<dbReference type="EMBL" id="JAPEVB010000002">
    <property type="protein sequence ID" value="KAJ4393399.1"/>
    <property type="molecule type" value="Genomic_DNA"/>
</dbReference>
<dbReference type="PANTHER" id="PTHR17630">
    <property type="entry name" value="DIENELACTONE HYDROLASE"/>
    <property type="match status" value="1"/>
</dbReference>
<feature type="signal peptide" evidence="1">
    <location>
        <begin position="1"/>
        <end position="20"/>
    </location>
</feature>
<accession>A0A9W8YWT1</accession>
<dbReference type="SUPFAM" id="SSF53474">
    <property type="entry name" value="alpha/beta-Hydrolases"/>
    <property type="match status" value="1"/>
</dbReference>
<dbReference type="InterPro" id="IPR002925">
    <property type="entry name" value="Dienelactn_hydro"/>
</dbReference>
<dbReference type="Proteomes" id="UP001140453">
    <property type="component" value="Unassembled WGS sequence"/>
</dbReference>
<gene>
    <name evidence="3" type="ORF">N0V93_002609</name>
</gene>
<evidence type="ECO:0000256" key="1">
    <source>
        <dbReference type="SAM" id="SignalP"/>
    </source>
</evidence>
<dbReference type="GO" id="GO:0016787">
    <property type="term" value="F:hydrolase activity"/>
    <property type="evidence" value="ECO:0007669"/>
    <property type="project" value="InterPro"/>
</dbReference>
<feature type="domain" description="Dienelactone hydrolase" evidence="2">
    <location>
        <begin position="60"/>
        <end position="263"/>
    </location>
</feature>
<dbReference type="Pfam" id="PF01738">
    <property type="entry name" value="DLH"/>
    <property type="match status" value="1"/>
</dbReference>
<comment type="caution">
    <text evidence="3">The sequence shown here is derived from an EMBL/GenBank/DDBJ whole genome shotgun (WGS) entry which is preliminary data.</text>
</comment>
<name>A0A9W8YWT1_9PEZI</name>
<dbReference type="InterPro" id="IPR029058">
    <property type="entry name" value="AB_hydrolase_fold"/>
</dbReference>
<dbReference type="OrthoDB" id="17560at2759"/>
<evidence type="ECO:0000313" key="3">
    <source>
        <dbReference type="EMBL" id="KAJ4393399.1"/>
    </source>
</evidence>